<dbReference type="Gene3D" id="3.40.50.300">
    <property type="entry name" value="P-loop containing nucleotide triphosphate hydrolases"/>
    <property type="match status" value="1"/>
</dbReference>
<dbReference type="PANTHER" id="PTHR11384">
    <property type="entry name" value="ATP-BINDING CASSETTE, SUB-FAMILY D MEMBER"/>
    <property type="match status" value="1"/>
</dbReference>
<evidence type="ECO:0000313" key="12">
    <source>
        <dbReference type="EMBL" id="QCK86304.1"/>
    </source>
</evidence>
<feature type="transmembrane region" description="Helical" evidence="9">
    <location>
        <begin position="147"/>
        <end position="167"/>
    </location>
</feature>
<feature type="transmembrane region" description="Helical" evidence="9">
    <location>
        <begin position="187"/>
        <end position="210"/>
    </location>
</feature>
<dbReference type="InterPro" id="IPR027417">
    <property type="entry name" value="P-loop_NTPase"/>
</dbReference>
<feature type="transmembrane region" description="Helical" evidence="9">
    <location>
        <begin position="66"/>
        <end position="88"/>
    </location>
</feature>
<dbReference type="AlphaFoldDB" id="A0A4D7QLT1"/>
<evidence type="ECO:0000256" key="4">
    <source>
        <dbReference type="ARBA" id="ARBA00022692"/>
    </source>
</evidence>
<evidence type="ECO:0000256" key="7">
    <source>
        <dbReference type="ARBA" id="ARBA00022989"/>
    </source>
</evidence>
<protein>
    <submittedName>
        <fullName evidence="12">ABC transporter ATP-binding protein/permease</fullName>
    </submittedName>
</protein>
<dbReference type="OrthoDB" id="9810134at2"/>
<keyword evidence="4 9" id="KW-0812">Transmembrane</keyword>
<dbReference type="EMBL" id="CP039865">
    <property type="protein sequence ID" value="QCK86304.1"/>
    <property type="molecule type" value="Genomic_DNA"/>
</dbReference>
<dbReference type="InterPro" id="IPR017871">
    <property type="entry name" value="ABC_transporter-like_CS"/>
</dbReference>
<dbReference type="InterPro" id="IPR003439">
    <property type="entry name" value="ABC_transporter-like_ATP-bd"/>
</dbReference>
<keyword evidence="5" id="KW-0547">Nucleotide-binding</keyword>
<feature type="transmembrane region" description="Helical" evidence="9">
    <location>
        <begin position="285"/>
        <end position="305"/>
    </location>
</feature>
<evidence type="ECO:0000256" key="6">
    <source>
        <dbReference type="ARBA" id="ARBA00022840"/>
    </source>
</evidence>
<evidence type="ECO:0000256" key="5">
    <source>
        <dbReference type="ARBA" id="ARBA00022741"/>
    </source>
</evidence>
<dbReference type="SMART" id="SM00382">
    <property type="entry name" value="AAA"/>
    <property type="match status" value="1"/>
</dbReference>
<gene>
    <name evidence="12" type="ORF">E8L99_11335</name>
</gene>
<dbReference type="Pfam" id="PF00005">
    <property type="entry name" value="ABC_tran"/>
    <property type="match status" value="1"/>
</dbReference>
<keyword evidence="7 9" id="KW-1133">Transmembrane helix</keyword>
<keyword evidence="6 12" id="KW-0067">ATP-binding</keyword>
<dbReference type="InterPro" id="IPR050835">
    <property type="entry name" value="ABC_transporter_sub-D"/>
</dbReference>
<evidence type="ECO:0000256" key="1">
    <source>
        <dbReference type="ARBA" id="ARBA00004651"/>
    </source>
</evidence>
<dbReference type="SUPFAM" id="SSF90123">
    <property type="entry name" value="ABC transporter transmembrane region"/>
    <property type="match status" value="1"/>
</dbReference>
<keyword evidence="13" id="KW-1185">Reference proteome</keyword>
<dbReference type="InterPro" id="IPR003593">
    <property type="entry name" value="AAA+_ATPase"/>
</dbReference>
<comment type="subcellular location">
    <subcellularLocation>
        <location evidence="1">Cell membrane</location>
        <topology evidence="1">Multi-pass membrane protein</topology>
    </subcellularLocation>
</comment>
<dbReference type="GO" id="GO:0005886">
    <property type="term" value="C:plasma membrane"/>
    <property type="evidence" value="ECO:0007669"/>
    <property type="project" value="UniProtKB-SubCell"/>
</dbReference>
<name>A0A4D7QLT1_9HYPH</name>
<accession>A0A4D7QLT1</accession>
<feature type="domain" description="ABC transmembrane type-1" evidence="11">
    <location>
        <begin position="25"/>
        <end position="330"/>
    </location>
</feature>
<organism evidence="12 13">
    <name type="scientific">Phreatobacter aquaticus</name>
    <dbReference type="NCBI Taxonomy" id="2570229"/>
    <lineage>
        <taxon>Bacteria</taxon>
        <taxon>Pseudomonadati</taxon>
        <taxon>Pseudomonadota</taxon>
        <taxon>Alphaproteobacteria</taxon>
        <taxon>Hyphomicrobiales</taxon>
        <taxon>Phreatobacteraceae</taxon>
        <taxon>Phreatobacter</taxon>
    </lineage>
</organism>
<dbReference type="InterPro" id="IPR036640">
    <property type="entry name" value="ABC1_TM_sf"/>
</dbReference>
<keyword evidence="3" id="KW-0813">Transport</keyword>
<proteinExistence type="inferred from homology"/>
<dbReference type="KEGG" id="paqt:E8L99_11335"/>
<dbReference type="Gene3D" id="1.20.1560.10">
    <property type="entry name" value="ABC transporter type 1, transmembrane domain"/>
    <property type="match status" value="1"/>
</dbReference>
<dbReference type="InterPro" id="IPR011527">
    <property type="entry name" value="ABC1_TM_dom"/>
</dbReference>
<feature type="transmembrane region" description="Helical" evidence="9">
    <location>
        <begin position="21"/>
        <end position="46"/>
    </location>
</feature>
<evidence type="ECO:0000256" key="9">
    <source>
        <dbReference type="SAM" id="Phobius"/>
    </source>
</evidence>
<sequence>MRIVLSQIWRLAVICAWQPGGRFGIALFAVVFALGLVSVQITVRLIRWTNDFYNALQRVDVAEAINQIGVFFLLVAISAALHLASAYLRKMLQIRWRKVLTDVMLGHWLAGKAYWHMRDRTEHGLDNPDQRIADDCRIFVYRLTTEALELITNIVALVTYFAILWNLSTFPLSFQLFGVDISIARYMVWAAPIYVAISSGVTHWLGAPLVPLNVQQQKTEADFRFALSRFRGAGEQVALIGGEAAERRLFQQRFEAIILNWRQLMNREFILGCFTRPYMQTVLRIPLFLALPAFLAGRLTFGGLMQIGSAFQNVVTTLSWFIFSYRDLAELASAAKRLDNFREAAVTASMTESGTTRGKGASLRLGNVELHQPDGRSILRIDGIDVAPGETVWLRGRSGLGKTTLARTVAGIWPHGTGRIDYPPGHLVVLPQQAYLPIGSVADAAVYPADAANLDHGDIAAALTLVGLTRLAAAASLDADVSTLGLSGGERQRLVLARLLIDRPDHVLLDEATSALDEEAEAAVLSALRRELPDATFVIIAHREPKGLGSVRTITLE</sequence>
<evidence type="ECO:0000259" key="11">
    <source>
        <dbReference type="PROSITE" id="PS50929"/>
    </source>
</evidence>
<dbReference type="SUPFAM" id="SSF52540">
    <property type="entry name" value="P-loop containing nucleoside triphosphate hydrolases"/>
    <property type="match status" value="1"/>
</dbReference>
<dbReference type="PROSITE" id="PS00211">
    <property type="entry name" value="ABC_TRANSPORTER_1"/>
    <property type="match status" value="1"/>
</dbReference>
<evidence type="ECO:0000313" key="13">
    <source>
        <dbReference type="Proteomes" id="UP000298588"/>
    </source>
</evidence>
<dbReference type="RefSeq" id="WP_137099635.1">
    <property type="nucleotide sequence ID" value="NZ_CP039865.1"/>
</dbReference>
<dbReference type="PROSITE" id="PS50893">
    <property type="entry name" value="ABC_TRANSPORTER_2"/>
    <property type="match status" value="1"/>
</dbReference>
<evidence type="ECO:0000259" key="10">
    <source>
        <dbReference type="PROSITE" id="PS50893"/>
    </source>
</evidence>
<evidence type="ECO:0000256" key="2">
    <source>
        <dbReference type="ARBA" id="ARBA00005417"/>
    </source>
</evidence>
<comment type="similarity">
    <text evidence="2">Belongs to the ABC transporter superfamily.</text>
</comment>
<dbReference type="PANTHER" id="PTHR11384:SF59">
    <property type="entry name" value="LYSOSOMAL COBALAMIN TRANSPORTER ABCD4"/>
    <property type="match status" value="1"/>
</dbReference>
<dbReference type="PROSITE" id="PS50929">
    <property type="entry name" value="ABC_TM1F"/>
    <property type="match status" value="1"/>
</dbReference>
<evidence type="ECO:0000256" key="8">
    <source>
        <dbReference type="ARBA" id="ARBA00023136"/>
    </source>
</evidence>
<dbReference type="GO" id="GO:0140359">
    <property type="term" value="F:ABC-type transporter activity"/>
    <property type="evidence" value="ECO:0007669"/>
    <property type="project" value="InterPro"/>
</dbReference>
<feature type="domain" description="ABC transporter" evidence="10">
    <location>
        <begin position="363"/>
        <end position="557"/>
    </location>
</feature>
<dbReference type="GO" id="GO:0016887">
    <property type="term" value="F:ATP hydrolysis activity"/>
    <property type="evidence" value="ECO:0007669"/>
    <property type="project" value="InterPro"/>
</dbReference>
<keyword evidence="8 9" id="KW-0472">Membrane</keyword>
<dbReference type="GO" id="GO:0005524">
    <property type="term" value="F:ATP binding"/>
    <property type="evidence" value="ECO:0007669"/>
    <property type="project" value="UniProtKB-KW"/>
</dbReference>
<dbReference type="Pfam" id="PF06472">
    <property type="entry name" value="ABC_membrane_2"/>
    <property type="match status" value="1"/>
</dbReference>
<reference evidence="12 13" key="1">
    <citation type="submission" date="2019-04" db="EMBL/GenBank/DDBJ databases">
        <title>Phreatobacter aquaticus sp. nov.</title>
        <authorList>
            <person name="Choi A."/>
            <person name="Baek K."/>
        </authorList>
    </citation>
    <scope>NUCLEOTIDE SEQUENCE [LARGE SCALE GENOMIC DNA]</scope>
    <source>
        <strain evidence="12 13">NMCR1094</strain>
    </source>
</reference>
<dbReference type="Proteomes" id="UP000298588">
    <property type="component" value="Chromosome"/>
</dbReference>
<evidence type="ECO:0000256" key="3">
    <source>
        <dbReference type="ARBA" id="ARBA00022448"/>
    </source>
</evidence>